<feature type="transmembrane region" description="Helical" evidence="2">
    <location>
        <begin position="82"/>
        <end position="105"/>
    </location>
</feature>
<proteinExistence type="predicted"/>
<feature type="domain" description="Phosphatidic acid phosphatase type 2/haloperoxidase" evidence="3">
    <location>
        <begin position="111"/>
        <end position="218"/>
    </location>
</feature>
<dbReference type="SUPFAM" id="SSF48317">
    <property type="entry name" value="Acid phosphatase/Vanadium-dependent haloperoxidase"/>
    <property type="match status" value="1"/>
</dbReference>
<dbReference type="InterPro" id="IPR000326">
    <property type="entry name" value="PAP2/HPO"/>
</dbReference>
<protein>
    <recommendedName>
        <fullName evidence="3">Phosphatidic acid phosphatase type 2/haloperoxidase domain-containing protein</fullName>
    </recommendedName>
</protein>
<dbReference type="OrthoDB" id="3240395at2"/>
<evidence type="ECO:0000313" key="4">
    <source>
        <dbReference type="EMBL" id="OKL48652.1"/>
    </source>
</evidence>
<feature type="region of interest" description="Disordered" evidence="1">
    <location>
        <begin position="1"/>
        <end position="21"/>
    </location>
</feature>
<evidence type="ECO:0000256" key="2">
    <source>
        <dbReference type="SAM" id="Phobius"/>
    </source>
</evidence>
<keyword evidence="5" id="KW-1185">Reference proteome</keyword>
<dbReference type="STRING" id="156892.BM477_05475"/>
<dbReference type="SMART" id="SM00014">
    <property type="entry name" value="acidPPc"/>
    <property type="match status" value="1"/>
</dbReference>
<evidence type="ECO:0000313" key="5">
    <source>
        <dbReference type="Proteomes" id="UP000186465"/>
    </source>
</evidence>
<evidence type="ECO:0000259" key="3">
    <source>
        <dbReference type="SMART" id="SM00014"/>
    </source>
</evidence>
<feature type="transmembrane region" description="Helical" evidence="2">
    <location>
        <begin position="39"/>
        <end position="62"/>
    </location>
</feature>
<dbReference type="Pfam" id="PF01569">
    <property type="entry name" value="PAP2"/>
    <property type="match status" value="1"/>
</dbReference>
<dbReference type="Gene3D" id="1.20.144.10">
    <property type="entry name" value="Phosphatidic acid phosphatase type 2/haloperoxidase"/>
    <property type="match status" value="1"/>
</dbReference>
<feature type="transmembrane region" description="Helical" evidence="2">
    <location>
        <begin position="177"/>
        <end position="197"/>
    </location>
</feature>
<evidence type="ECO:0000256" key="1">
    <source>
        <dbReference type="SAM" id="MobiDB-lite"/>
    </source>
</evidence>
<keyword evidence="2" id="KW-0812">Transmembrane</keyword>
<comment type="caution">
    <text evidence="4">The sequence shown here is derived from an EMBL/GenBank/DDBJ whole genome shotgun (WGS) entry which is preliminary data.</text>
</comment>
<dbReference type="InterPro" id="IPR036938">
    <property type="entry name" value="PAP2/HPO_sf"/>
</dbReference>
<organism evidence="4 5">
    <name type="scientific">Boudabousia marimammalium</name>
    <dbReference type="NCBI Taxonomy" id="156892"/>
    <lineage>
        <taxon>Bacteria</taxon>
        <taxon>Bacillati</taxon>
        <taxon>Actinomycetota</taxon>
        <taxon>Actinomycetes</taxon>
        <taxon>Actinomycetales</taxon>
        <taxon>Actinomycetaceae</taxon>
        <taxon>Boudabousia</taxon>
    </lineage>
</organism>
<dbReference type="EMBL" id="MPDM01000005">
    <property type="protein sequence ID" value="OKL48652.1"/>
    <property type="molecule type" value="Genomic_DNA"/>
</dbReference>
<reference evidence="5" key="1">
    <citation type="submission" date="2016-11" db="EMBL/GenBank/DDBJ databases">
        <title>Actinomyces gypaetusis sp. nov. isolated from Gypaetus barbatus in Qinghai Tibet Plateau China.</title>
        <authorList>
            <person name="Meng X."/>
        </authorList>
    </citation>
    <scope>NUCLEOTIDE SEQUENCE [LARGE SCALE GENOMIC DNA]</scope>
    <source>
        <strain evidence="5">DSM 15383</strain>
    </source>
</reference>
<feature type="transmembrane region" description="Helical" evidence="2">
    <location>
        <begin position="203"/>
        <end position="222"/>
    </location>
</feature>
<feature type="transmembrane region" description="Helical" evidence="2">
    <location>
        <begin position="289"/>
        <end position="310"/>
    </location>
</feature>
<feature type="transmembrane region" description="Helical" evidence="2">
    <location>
        <begin position="234"/>
        <end position="258"/>
    </location>
</feature>
<accession>A0A1Q5PMA0</accession>
<keyword evidence="2" id="KW-0472">Membrane</keyword>
<dbReference type="RefSeq" id="WP_075361681.1">
    <property type="nucleotide sequence ID" value="NZ_MPDM01000005.1"/>
</dbReference>
<dbReference type="AlphaFoldDB" id="A0A1Q5PMA0"/>
<gene>
    <name evidence="4" type="ORF">BM477_05475</name>
</gene>
<feature type="transmembrane region" description="Helical" evidence="2">
    <location>
        <begin position="150"/>
        <end position="170"/>
    </location>
</feature>
<keyword evidence="2" id="KW-1133">Transmembrane helix</keyword>
<feature type="transmembrane region" description="Helical" evidence="2">
    <location>
        <begin position="112"/>
        <end position="130"/>
    </location>
</feature>
<dbReference type="Proteomes" id="UP000186465">
    <property type="component" value="Unassembled WGS sequence"/>
</dbReference>
<sequence>MSQLAETLSGGRPQRISAAGRGPGRQAYWTLYLARFGKALLGICGTSVIWMLAVTTELGQIVDNFMMEALAPWSDGLGGIDQIVLWLVGETMIIAVGILSFAIVGWRRRWMLGWRSLAALLLTVITVQILKRDILTRPDLGITYDLPNSFPSGHTAGAVAVAVALIIAVSPYWRADFALAGGAWVSLVGIATVINSWHRPSDVIAAIIIAGTFALLFTPIEVSRRPQSRKANRIMRLLGVGGWLLLVVGVLATLVLTYRLAYSIPAVTSQHLVAWMENYAQVALVERSLAQIGVVSATSGTCFLVLRAIVKLAR</sequence>
<name>A0A1Q5PMA0_9ACTO</name>